<feature type="domain" description="MgtC/SapB/SrpB/YhiD N-terminal" evidence="8">
    <location>
        <begin position="66"/>
        <end position="196"/>
    </location>
</feature>
<evidence type="ECO:0000256" key="7">
    <source>
        <dbReference type="SAM" id="Phobius"/>
    </source>
</evidence>
<reference evidence="9 10" key="1">
    <citation type="submission" date="2019-08" db="EMBL/GenBank/DDBJ databases">
        <title>Complete genome sequence of Terriglobus albidus strain ORNL.</title>
        <authorList>
            <person name="Podar M."/>
        </authorList>
    </citation>
    <scope>NUCLEOTIDE SEQUENCE [LARGE SCALE GENOMIC DNA]</scope>
    <source>
        <strain evidence="9 10">ORNL</strain>
    </source>
</reference>
<feature type="transmembrane region" description="Helical" evidence="7">
    <location>
        <begin position="176"/>
        <end position="195"/>
    </location>
</feature>
<accession>A0A5B9EE44</accession>
<keyword evidence="4 7" id="KW-0812">Transmembrane</keyword>
<feature type="transmembrane region" description="Helical" evidence="7">
    <location>
        <begin position="62"/>
        <end position="79"/>
    </location>
</feature>
<dbReference type="EMBL" id="CP042806">
    <property type="protein sequence ID" value="QEE28671.1"/>
    <property type="molecule type" value="Genomic_DNA"/>
</dbReference>
<keyword evidence="5 7" id="KW-1133">Transmembrane helix</keyword>
<feature type="transmembrane region" description="Helical" evidence="7">
    <location>
        <begin position="128"/>
        <end position="145"/>
    </location>
</feature>
<name>A0A5B9EE44_9BACT</name>
<dbReference type="GO" id="GO:0005886">
    <property type="term" value="C:plasma membrane"/>
    <property type="evidence" value="ECO:0007669"/>
    <property type="project" value="UniProtKB-SubCell"/>
</dbReference>
<gene>
    <name evidence="9" type="ORF">FTW19_12075</name>
</gene>
<dbReference type="InterPro" id="IPR049177">
    <property type="entry name" value="MgtC_SapB_SrpB_YhiD_N"/>
</dbReference>
<dbReference type="PANTHER" id="PTHR33778:SF1">
    <property type="entry name" value="MAGNESIUM TRANSPORTER YHID-RELATED"/>
    <property type="match status" value="1"/>
</dbReference>
<keyword evidence="10" id="KW-1185">Reference proteome</keyword>
<comment type="similarity">
    <text evidence="2">Belongs to the MgtC/SapB family.</text>
</comment>
<evidence type="ECO:0000256" key="6">
    <source>
        <dbReference type="ARBA" id="ARBA00023136"/>
    </source>
</evidence>
<sequence>MQWCWISPRMPFSWRKTAQTARIPLYSFRRMLYREQSTSGSMVAMLAVQLPVMSPVVTWTDVALRLGLAALASAGIGFNRDERSHPAGLRTIMLVCLAATLAGLQANLVLPTVGKALNSFVQIDPMRLPLGVLTGIGFIGAGAIVRRDNFITGLTTAATIWIVTILGILFGLGQLVLASIGSVLALIILWLLRYVDDVLPRKRRGTLAVSITYTPTIETEVMFLLASTGFKADRWHVMHDEVNGITTLRCDITWNTRGGHQPHTPRPFTELRALPGLRTFSWEE</sequence>
<organism evidence="9 10">
    <name type="scientific">Terriglobus albidus</name>
    <dbReference type="NCBI Taxonomy" id="1592106"/>
    <lineage>
        <taxon>Bacteria</taxon>
        <taxon>Pseudomonadati</taxon>
        <taxon>Acidobacteriota</taxon>
        <taxon>Terriglobia</taxon>
        <taxon>Terriglobales</taxon>
        <taxon>Acidobacteriaceae</taxon>
        <taxon>Terriglobus</taxon>
    </lineage>
</organism>
<evidence type="ECO:0000259" key="8">
    <source>
        <dbReference type="Pfam" id="PF02308"/>
    </source>
</evidence>
<proteinExistence type="inferred from homology"/>
<dbReference type="PRINTS" id="PR01837">
    <property type="entry name" value="MGTCSAPBPROT"/>
</dbReference>
<comment type="subcellular location">
    <subcellularLocation>
        <location evidence="1">Cell membrane</location>
        <topology evidence="1">Multi-pass membrane protein</topology>
    </subcellularLocation>
</comment>
<evidence type="ECO:0000256" key="2">
    <source>
        <dbReference type="ARBA" id="ARBA00009298"/>
    </source>
</evidence>
<evidence type="ECO:0000256" key="3">
    <source>
        <dbReference type="ARBA" id="ARBA00022475"/>
    </source>
</evidence>
<dbReference type="InterPro" id="IPR003416">
    <property type="entry name" value="MgtC/SapB/SrpB/YhiD_fam"/>
</dbReference>
<evidence type="ECO:0000256" key="4">
    <source>
        <dbReference type="ARBA" id="ARBA00022692"/>
    </source>
</evidence>
<dbReference type="KEGG" id="talb:FTW19_12075"/>
<evidence type="ECO:0000313" key="10">
    <source>
        <dbReference type="Proteomes" id="UP000321820"/>
    </source>
</evidence>
<keyword evidence="6 7" id="KW-0472">Membrane</keyword>
<evidence type="ECO:0000256" key="5">
    <source>
        <dbReference type="ARBA" id="ARBA00022989"/>
    </source>
</evidence>
<dbReference type="PANTHER" id="PTHR33778">
    <property type="entry name" value="PROTEIN MGTC"/>
    <property type="match status" value="1"/>
</dbReference>
<dbReference type="AlphaFoldDB" id="A0A5B9EE44"/>
<dbReference type="Pfam" id="PF02308">
    <property type="entry name" value="MgtC"/>
    <property type="match status" value="1"/>
</dbReference>
<evidence type="ECO:0000256" key="1">
    <source>
        <dbReference type="ARBA" id="ARBA00004651"/>
    </source>
</evidence>
<evidence type="ECO:0000313" key="9">
    <source>
        <dbReference type="EMBL" id="QEE28671.1"/>
    </source>
</evidence>
<feature type="transmembrane region" description="Helical" evidence="7">
    <location>
        <begin position="91"/>
        <end position="108"/>
    </location>
</feature>
<feature type="transmembrane region" description="Helical" evidence="7">
    <location>
        <begin position="150"/>
        <end position="170"/>
    </location>
</feature>
<dbReference type="Proteomes" id="UP000321820">
    <property type="component" value="Chromosome"/>
</dbReference>
<protein>
    <submittedName>
        <fullName evidence="9">MgtC/SapB family protein</fullName>
    </submittedName>
</protein>
<keyword evidence="3" id="KW-1003">Cell membrane</keyword>
<dbReference type="OrthoDB" id="9811198at2"/>